<keyword evidence="3" id="KW-1185">Reference proteome</keyword>
<dbReference type="InterPro" id="IPR023365">
    <property type="entry name" value="Sortase_dom-sf"/>
</dbReference>
<dbReference type="Pfam" id="PF04203">
    <property type="entry name" value="Sortase"/>
    <property type="match status" value="1"/>
</dbReference>
<dbReference type="CDD" id="cd05829">
    <property type="entry name" value="Sortase_F"/>
    <property type="match status" value="1"/>
</dbReference>
<proteinExistence type="predicted"/>
<dbReference type="NCBIfam" id="NF033748">
    <property type="entry name" value="class_F_sortase"/>
    <property type="match status" value="1"/>
</dbReference>
<gene>
    <name evidence="2" type="ORF">LQ327_16555</name>
</gene>
<evidence type="ECO:0000313" key="3">
    <source>
        <dbReference type="Proteomes" id="UP001199469"/>
    </source>
</evidence>
<name>A0ABS8P9Q7_9PSEU</name>
<evidence type="ECO:0000256" key="1">
    <source>
        <dbReference type="ARBA" id="ARBA00022801"/>
    </source>
</evidence>
<dbReference type="EMBL" id="JAJNDB010000003">
    <property type="protein sequence ID" value="MCD2194984.1"/>
    <property type="molecule type" value="Genomic_DNA"/>
</dbReference>
<reference evidence="2 3" key="1">
    <citation type="submission" date="2021-11" db="EMBL/GenBank/DDBJ databases">
        <title>Draft genome sequence of Actinomycetospora sp. SF1 isolated from the rhizosphere soil.</title>
        <authorList>
            <person name="Duangmal K."/>
            <person name="Chantavorakit T."/>
        </authorList>
    </citation>
    <scope>NUCLEOTIDE SEQUENCE [LARGE SCALE GENOMIC DNA]</scope>
    <source>
        <strain evidence="2 3">TBRC 5722</strain>
    </source>
</reference>
<protein>
    <submittedName>
        <fullName evidence="2">Class F sortase</fullName>
    </submittedName>
</protein>
<dbReference type="RefSeq" id="WP_230735609.1">
    <property type="nucleotide sequence ID" value="NZ_JAJNDB010000003.1"/>
</dbReference>
<dbReference type="Proteomes" id="UP001199469">
    <property type="component" value="Unassembled WGS sequence"/>
</dbReference>
<dbReference type="Gene3D" id="2.40.260.10">
    <property type="entry name" value="Sortase"/>
    <property type="match status" value="1"/>
</dbReference>
<comment type="caution">
    <text evidence="2">The sequence shown here is derived from an EMBL/GenBank/DDBJ whole genome shotgun (WGS) entry which is preliminary data.</text>
</comment>
<dbReference type="SUPFAM" id="SSF63817">
    <property type="entry name" value="Sortase"/>
    <property type="match status" value="1"/>
</dbReference>
<keyword evidence="1" id="KW-0378">Hydrolase</keyword>
<organism evidence="2 3">
    <name type="scientific">Actinomycetospora endophytica</name>
    <dbReference type="NCBI Taxonomy" id="2291215"/>
    <lineage>
        <taxon>Bacteria</taxon>
        <taxon>Bacillati</taxon>
        <taxon>Actinomycetota</taxon>
        <taxon>Actinomycetes</taxon>
        <taxon>Pseudonocardiales</taxon>
        <taxon>Pseudonocardiaceae</taxon>
        <taxon>Actinomycetospora</taxon>
    </lineage>
</organism>
<accession>A0ABS8P9Q7</accession>
<evidence type="ECO:0000313" key="2">
    <source>
        <dbReference type="EMBL" id="MCD2194984.1"/>
    </source>
</evidence>
<dbReference type="InterPro" id="IPR005754">
    <property type="entry name" value="Sortase"/>
</dbReference>
<dbReference type="InterPro" id="IPR042001">
    <property type="entry name" value="Sortase_F"/>
</dbReference>
<sequence length="225" mass="23667">MTLLEEAGPVDRVRRVAGAVVATPPPKATILLAVVAALLLGLAVVEVRPLAETHCAPVGVPQYRDRTPLAASDPVAITVGSIDACSSLLPVGVDAQRRIEVPSVHTPEQAGWYRLGPTPGAVGPAVVVGHINGDHREGVFADLDDVGSGDRVAISRQDGRTAFFTVTNVVQADKDAFPTTAVYGDTRDAQLRLITCGGALDRSAHRYDDNVIVFATYDGWSPTRA</sequence>